<proteinExistence type="predicted"/>
<reference evidence="3" key="1">
    <citation type="submission" date="2011-07" db="EMBL/GenBank/DDBJ databases">
        <authorList>
            <consortium name="Caenorhabditis brenneri Sequencing and Analysis Consortium"/>
            <person name="Wilson R.K."/>
        </authorList>
    </citation>
    <scope>NUCLEOTIDE SEQUENCE [LARGE SCALE GENOMIC DNA]</scope>
    <source>
        <strain evidence="3">PB2801</strain>
    </source>
</reference>
<evidence type="ECO:0000313" key="3">
    <source>
        <dbReference type="Proteomes" id="UP000008068"/>
    </source>
</evidence>
<accession>G0MIM8</accession>
<feature type="region of interest" description="Disordered" evidence="1">
    <location>
        <begin position="1"/>
        <end position="33"/>
    </location>
</feature>
<gene>
    <name evidence="2" type="ORF">CAEBREN_23605</name>
</gene>
<dbReference type="Proteomes" id="UP000008068">
    <property type="component" value="Unassembled WGS sequence"/>
</dbReference>
<protein>
    <submittedName>
        <fullName evidence="2">Uncharacterized protein</fullName>
    </submittedName>
</protein>
<evidence type="ECO:0000313" key="2">
    <source>
        <dbReference type="EMBL" id="EGT31327.1"/>
    </source>
</evidence>
<name>G0MIM8_CAEBE</name>
<dbReference type="AlphaFoldDB" id="G0MIM8"/>
<keyword evidence="3" id="KW-1185">Reference proteome</keyword>
<feature type="compositionally biased region" description="Polar residues" evidence="1">
    <location>
        <begin position="1"/>
        <end position="14"/>
    </location>
</feature>
<organism evidence="3">
    <name type="scientific">Caenorhabditis brenneri</name>
    <name type="common">Nematode worm</name>
    <dbReference type="NCBI Taxonomy" id="135651"/>
    <lineage>
        <taxon>Eukaryota</taxon>
        <taxon>Metazoa</taxon>
        <taxon>Ecdysozoa</taxon>
        <taxon>Nematoda</taxon>
        <taxon>Chromadorea</taxon>
        <taxon>Rhabditida</taxon>
        <taxon>Rhabditina</taxon>
        <taxon>Rhabditomorpha</taxon>
        <taxon>Rhabditoidea</taxon>
        <taxon>Rhabditidae</taxon>
        <taxon>Peloderinae</taxon>
        <taxon>Caenorhabditis</taxon>
    </lineage>
</organism>
<sequence length="66" mass="7448">MVHPKQQLNPTEAQIDSVLPGYDRKRKRKGKNGLLITPQTEVVELTGSLAVTSPTLQDFNCFQDFF</sequence>
<dbReference type="EMBL" id="GL379796">
    <property type="protein sequence ID" value="EGT31327.1"/>
    <property type="molecule type" value="Genomic_DNA"/>
</dbReference>
<dbReference type="InParanoid" id="G0MIM8"/>
<evidence type="ECO:0000256" key="1">
    <source>
        <dbReference type="SAM" id="MobiDB-lite"/>
    </source>
</evidence>
<dbReference type="HOGENOM" id="CLU_2833423_0_0_1"/>